<reference evidence="3 4" key="1">
    <citation type="journal article" date="2023" name="Sci. Data">
        <title>Genome assembly of the Korean intertidal mud-creeper Batillaria attramentaria.</title>
        <authorList>
            <person name="Patra A.K."/>
            <person name="Ho P.T."/>
            <person name="Jun S."/>
            <person name="Lee S.J."/>
            <person name="Kim Y."/>
            <person name="Won Y.J."/>
        </authorList>
    </citation>
    <scope>NUCLEOTIDE SEQUENCE [LARGE SCALE GENOMIC DNA]</scope>
    <source>
        <strain evidence="3">Wonlab-2016</strain>
    </source>
</reference>
<dbReference type="GO" id="GO:0015031">
    <property type="term" value="P:protein transport"/>
    <property type="evidence" value="ECO:0007669"/>
    <property type="project" value="UniProtKB-KW"/>
</dbReference>
<dbReference type="InterPro" id="IPR024931">
    <property type="entry name" value="Importin_alpha"/>
</dbReference>
<sequence length="479" mass="53076">MEHKSKYKHAAKNVQGLRSKQRETLIEIRKGKRERKFNAKRVRLEEAEKEEPTITLQETEALCQELVKKGQNVEECLRKLRRAFTQGPDHVDILFKVDNCLQCLVGILTGSNIDHQLQAAWCLTNAATGRPEHVLAVTKSAAPYFITYTSGSSPLLQDQCAWALGNIAGDSIECRRILFSQGCMPPLIKLLQSPVPSCVQSAAFAIANLIRDLPDIADNAVESGILPPLLQLLQTADTPPELLCEVSWVLTYLTNSHDHITKMVTMGFLTTVVDIIVHIAMTDSVREGQVVTPLLRALGNICSGPDDYSMTACENPRLMPALLRLLESSVVHVAKETLWVLSNMTGDYSVSQSVVYGPMLPAVVTQLDKGHDFMVEAMYILCNLASHGETVCSELVNHGAVAKVVPLLKNFDLELLHMALAFCETVLRYSDDARFIFEECGGPGNLEQLHNHPNTDIQAQAQEIIDTYYGPEEEDEQLS</sequence>
<evidence type="ECO:0000313" key="3">
    <source>
        <dbReference type="EMBL" id="KAK7487913.1"/>
    </source>
</evidence>
<feature type="repeat" description="ARM" evidence="2">
    <location>
        <begin position="224"/>
        <end position="254"/>
    </location>
</feature>
<keyword evidence="1" id="KW-0813">Transport</keyword>
<comment type="similarity">
    <text evidence="1">Belongs to the importin alpha family.</text>
</comment>
<dbReference type="Pfam" id="PF16186">
    <property type="entry name" value="Arm_3"/>
    <property type="match status" value="1"/>
</dbReference>
<dbReference type="InterPro" id="IPR011989">
    <property type="entry name" value="ARM-like"/>
</dbReference>
<dbReference type="PROSITE" id="PS50176">
    <property type="entry name" value="ARM_REPEAT"/>
    <property type="match status" value="2"/>
</dbReference>
<dbReference type="PANTHER" id="PTHR16356">
    <property type="entry name" value="TRANSMEMBRANE AND COILED-COIL DOMAIN-CONTAINING PROTEIN 6 TMCO6"/>
    <property type="match status" value="1"/>
</dbReference>
<dbReference type="InterPro" id="IPR000225">
    <property type="entry name" value="Armadillo"/>
</dbReference>
<dbReference type="EMBL" id="JACVVK020000157">
    <property type="protein sequence ID" value="KAK7487913.1"/>
    <property type="molecule type" value="Genomic_DNA"/>
</dbReference>
<evidence type="ECO:0000256" key="1">
    <source>
        <dbReference type="PIRNR" id="PIRNR005673"/>
    </source>
</evidence>
<gene>
    <name evidence="3" type="ORF">BaRGS_00020814</name>
</gene>
<dbReference type="PANTHER" id="PTHR16356:SF1">
    <property type="entry name" value="TRANSMEMBRANE AND COILED-COIL DOMAIN-CONTAINING PROTEIN 6"/>
    <property type="match status" value="1"/>
</dbReference>
<organism evidence="3 4">
    <name type="scientific">Batillaria attramentaria</name>
    <dbReference type="NCBI Taxonomy" id="370345"/>
    <lineage>
        <taxon>Eukaryota</taxon>
        <taxon>Metazoa</taxon>
        <taxon>Spiralia</taxon>
        <taxon>Lophotrochozoa</taxon>
        <taxon>Mollusca</taxon>
        <taxon>Gastropoda</taxon>
        <taxon>Caenogastropoda</taxon>
        <taxon>Sorbeoconcha</taxon>
        <taxon>Cerithioidea</taxon>
        <taxon>Batillariidae</taxon>
        <taxon>Batillaria</taxon>
    </lineage>
</organism>
<name>A0ABD0KL03_9CAEN</name>
<keyword evidence="4" id="KW-1185">Reference proteome</keyword>
<proteinExistence type="inferred from homology"/>
<dbReference type="InterPro" id="IPR016024">
    <property type="entry name" value="ARM-type_fold"/>
</dbReference>
<dbReference type="AlphaFoldDB" id="A0ABD0KL03"/>
<dbReference type="SUPFAM" id="SSF48371">
    <property type="entry name" value="ARM repeat"/>
    <property type="match status" value="1"/>
</dbReference>
<dbReference type="PIRSF" id="PIRSF005673">
    <property type="entry name" value="Importin_alpha"/>
    <property type="match status" value="1"/>
</dbReference>
<evidence type="ECO:0000256" key="2">
    <source>
        <dbReference type="PROSITE-ProRule" id="PRU00259"/>
    </source>
</evidence>
<dbReference type="Pfam" id="PF00514">
    <property type="entry name" value="Arm"/>
    <property type="match status" value="2"/>
</dbReference>
<feature type="repeat" description="ARM" evidence="2">
    <location>
        <begin position="182"/>
        <end position="209"/>
    </location>
</feature>
<dbReference type="SMART" id="SM00185">
    <property type="entry name" value="ARM"/>
    <property type="match status" value="7"/>
</dbReference>
<dbReference type="InterPro" id="IPR032413">
    <property type="entry name" value="Arm_3"/>
</dbReference>
<protein>
    <recommendedName>
        <fullName evidence="1">Importin subunit alpha</fullName>
    </recommendedName>
</protein>
<keyword evidence="1" id="KW-0653">Protein transport</keyword>
<dbReference type="Proteomes" id="UP001519460">
    <property type="component" value="Unassembled WGS sequence"/>
</dbReference>
<evidence type="ECO:0000313" key="4">
    <source>
        <dbReference type="Proteomes" id="UP001519460"/>
    </source>
</evidence>
<accession>A0ABD0KL03</accession>
<comment type="caution">
    <text evidence="3">The sequence shown here is derived from an EMBL/GenBank/DDBJ whole genome shotgun (WGS) entry which is preliminary data.</text>
</comment>
<dbReference type="Gene3D" id="1.25.10.10">
    <property type="entry name" value="Leucine-rich Repeat Variant"/>
    <property type="match status" value="1"/>
</dbReference>